<protein>
    <recommendedName>
        <fullName evidence="4">Flagellar FliJ protein</fullName>
    </recommendedName>
</protein>
<name>A0A6B3RLZ5_9RHOB</name>
<feature type="region of interest" description="Disordered" evidence="1">
    <location>
        <begin position="115"/>
        <end position="137"/>
    </location>
</feature>
<organism evidence="2 3">
    <name type="scientific">Pseudotabrizicola algicola</name>
    <dbReference type="NCBI Taxonomy" id="2709381"/>
    <lineage>
        <taxon>Bacteria</taxon>
        <taxon>Pseudomonadati</taxon>
        <taxon>Pseudomonadota</taxon>
        <taxon>Alphaproteobacteria</taxon>
        <taxon>Rhodobacterales</taxon>
        <taxon>Paracoccaceae</taxon>
        <taxon>Pseudotabrizicola</taxon>
    </lineage>
</organism>
<gene>
    <name evidence="2" type="ORF">G3572_03645</name>
</gene>
<dbReference type="AlphaFoldDB" id="A0A6B3RLZ5"/>
<dbReference type="Proteomes" id="UP000481421">
    <property type="component" value="Unassembled WGS sequence"/>
</dbReference>
<evidence type="ECO:0008006" key="4">
    <source>
        <dbReference type="Google" id="ProtNLM"/>
    </source>
</evidence>
<evidence type="ECO:0000313" key="2">
    <source>
        <dbReference type="EMBL" id="NEX45285.1"/>
    </source>
</evidence>
<dbReference type="RefSeq" id="WP_164609292.1">
    <property type="nucleotide sequence ID" value="NZ_JAAIKE010000001.1"/>
</dbReference>
<accession>A0A6B3RLZ5</accession>
<dbReference type="EMBL" id="JAAIKE010000001">
    <property type="protein sequence ID" value="NEX45285.1"/>
    <property type="molecule type" value="Genomic_DNA"/>
</dbReference>
<reference evidence="2 3" key="1">
    <citation type="submission" date="2020-02" db="EMBL/GenBank/DDBJ databases">
        <title>Rhodobacter algicola sp. nov., isolated from microalga culture.</title>
        <authorList>
            <person name="Park C.-Y."/>
        </authorList>
    </citation>
    <scope>NUCLEOTIDE SEQUENCE [LARGE SCALE GENOMIC DNA]</scope>
    <source>
        <strain evidence="2 3">ETT8</strain>
    </source>
</reference>
<sequence>MTSRARLFDLYARRESARAAGLGRAVVQVTAEQAEAEARSQRLRHFAQEIQVAKGPLLAADLRALGHLAATLVQEAESQDVRAEAALREAVRLRKSMSQHDRRRHFGETAAMQARLAEAEEAEARAEASRPPARRQW</sequence>
<proteinExistence type="predicted"/>
<evidence type="ECO:0000256" key="1">
    <source>
        <dbReference type="SAM" id="MobiDB-lite"/>
    </source>
</evidence>
<evidence type="ECO:0000313" key="3">
    <source>
        <dbReference type="Proteomes" id="UP000481421"/>
    </source>
</evidence>
<keyword evidence="3" id="KW-1185">Reference proteome</keyword>
<comment type="caution">
    <text evidence="2">The sequence shown here is derived from an EMBL/GenBank/DDBJ whole genome shotgun (WGS) entry which is preliminary data.</text>
</comment>